<accession>A0A152A707</accession>
<keyword evidence="3" id="KW-1185">Reference proteome</keyword>
<reference evidence="2 3" key="1">
    <citation type="submission" date="2015-12" db="EMBL/GenBank/DDBJ databases">
        <title>Dictyostelia acquired genes for synthesis and detection of signals that induce cell-type specialization by lateral gene transfer from prokaryotes.</title>
        <authorList>
            <person name="Gloeckner G."/>
            <person name="Schaap P."/>
        </authorList>
    </citation>
    <scope>NUCLEOTIDE SEQUENCE [LARGE SCALE GENOMIC DNA]</scope>
    <source>
        <strain evidence="2 3">TK</strain>
    </source>
</reference>
<protein>
    <recommendedName>
        <fullName evidence="1">UspA domain-containing protein</fullName>
    </recommendedName>
</protein>
<dbReference type="OMA" id="NCRITEP"/>
<comment type="caution">
    <text evidence="2">The sequence shown here is derived from an EMBL/GenBank/DDBJ whole genome shotgun (WGS) entry which is preliminary data.</text>
</comment>
<organism evidence="2 3">
    <name type="scientific">Tieghemostelium lacteum</name>
    <name type="common">Slime mold</name>
    <name type="synonym">Dictyostelium lacteum</name>
    <dbReference type="NCBI Taxonomy" id="361077"/>
    <lineage>
        <taxon>Eukaryota</taxon>
        <taxon>Amoebozoa</taxon>
        <taxon>Evosea</taxon>
        <taxon>Eumycetozoa</taxon>
        <taxon>Dictyostelia</taxon>
        <taxon>Dictyosteliales</taxon>
        <taxon>Raperosteliaceae</taxon>
        <taxon>Tieghemostelium</taxon>
    </lineage>
</organism>
<dbReference type="PANTHER" id="PTHR46100">
    <property type="entry name" value="IMP2'P"/>
    <property type="match status" value="1"/>
</dbReference>
<dbReference type="InParanoid" id="A0A152A707"/>
<feature type="domain" description="UspA" evidence="1">
    <location>
        <begin position="8"/>
        <end position="135"/>
    </location>
</feature>
<dbReference type="OrthoDB" id="843225at2759"/>
<sequence>MKVLLSIDNSMVAIEEAIKILKPNRDSIDIITIVDSESVVQEEIISSDITEYTNISEKIIDRAENMLSSRGFENITRKVLVGEIRQEIIKHISDNGPFDMIIVGSRGLGMIKKLMLGSVSEYLVQHSPIPVYVAKSSKALIPSI</sequence>
<dbReference type="PRINTS" id="PR01438">
    <property type="entry name" value="UNVRSLSTRESS"/>
</dbReference>
<dbReference type="Proteomes" id="UP000076078">
    <property type="component" value="Unassembled WGS sequence"/>
</dbReference>
<dbReference type="InterPro" id="IPR014729">
    <property type="entry name" value="Rossmann-like_a/b/a_fold"/>
</dbReference>
<gene>
    <name evidence="2" type="ORF">DLAC_00778</name>
</gene>
<name>A0A152A707_TIELA</name>
<dbReference type="AlphaFoldDB" id="A0A152A707"/>
<proteinExistence type="predicted"/>
<evidence type="ECO:0000313" key="2">
    <source>
        <dbReference type="EMBL" id="KYR01984.1"/>
    </source>
</evidence>
<dbReference type="SUPFAM" id="SSF52402">
    <property type="entry name" value="Adenine nucleotide alpha hydrolases-like"/>
    <property type="match status" value="1"/>
</dbReference>
<dbReference type="InterPro" id="IPR006016">
    <property type="entry name" value="UspA"/>
</dbReference>
<dbReference type="Gene3D" id="3.40.50.620">
    <property type="entry name" value="HUPs"/>
    <property type="match status" value="1"/>
</dbReference>
<dbReference type="CDD" id="cd23659">
    <property type="entry name" value="USP_At3g01520-like"/>
    <property type="match status" value="1"/>
</dbReference>
<dbReference type="InterPro" id="IPR006015">
    <property type="entry name" value="Universal_stress_UspA"/>
</dbReference>
<evidence type="ECO:0000313" key="3">
    <source>
        <dbReference type="Proteomes" id="UP000076078"/>
    </source>
</evidence>
<dbReference type="PANTHER" id="PTHR46100:SF4">
    <property type="entry name" value="USPA DOMAIN-CONTAINING PROTEIN"/>
    <property type="match status" value="1"/>
</dbReference>
<dbReference type="Pfam" id="PF00582">
    <property type="entry name" value="Usp"/>
    <property type="match status" value="1"/>
</dbReference>
<evidence type="ECO:0000259" key="1">
    <source>
        <dbReference type="Pfam" id="PF00582"/>
    </source>
</evidence>
<dbReference type="EMBL" id="LODT01000004">
    <property type="protein sequence ID" value="KYR01984.1"/>
    <property type="molecule type" value="Genomic_DNA"/>
</dbReference>